<dbReference type="Gene3D" id="3.40.50.2000">
    <property type="entry name" value="Glycogen Phosphorylase B"/>
    <property type="match status" value="2"/>
</dbReference>
<evidence type="ECO:0000256" key="4">
    <source>
        <dbReference type="RuleBase" id="RU003718"/>
    </source>
</evidence>
<name>A0A8S0T228_OLEEU</name>
<protein>
    <recommendedName>
        <fullName evidence="5">Glycosyltransferase</fullName>
        <ecNumber evidence="5">2.4.1.-</ecNumber>
    </recommendedName>
</protein>
<dbReference type="FunFam" id="3.40.50.2000:FF:000167">
    <property type="entry name" value="Glycosyltransferase"/>
    <property type="match status" value="1"/>
</dbReference>
<keyword evidence="3 4" id="KW-0808">Transferase</keyword>
<dbReference type="AlphaFoldDB" id="A0A8S0T228"/>
<evidence type="ECO:0000313" key="7">
    <source>
        <dbReference type="Proteomes" id="UP000594638"/>
    </source>
</evidence>
<evidence type="ECO:0000313" key="6">
    <source>
        <dbReference type="EMBL" id="CAA2998878.1"/>
    </source>
</evidence>
<dbReference type="GO" id="GO:0080044">
    <property type="term" value="F:quercetin 7-O-glucosyltransferase activity"/>
    <property type="evidence" value="ECO:0007669"/>
    <property type="project" value="TreeGrafter"/>
</dbReference>
<gene>
    <name evidence="6" type="ORF">OLEA9_A048767</name>
</gene>
<comment type="similarity">
    <text evidence="1 4">Belongs to the UDP-glycosyltransferase family.</text>
</comment>
<dbReference type="Proteomes" id="UP000594638">
    <property type="component" value="Unassembled WGS sequence"/>
</dbReference>
<evidence type="ECO:0000256" key="2">
    <source>
        <dbReference type="ARBA" id="ARBA00022676"/>
    </source>
</evidence>
<dbReference type="EC" id="2.4.1.-" evidence="5"/>
<proteinExistence type="inferred from homology"/>
<dbReference type="PANTHER" id="PTHR11926:SF870">
    <property type="entry name" value="UDP-GLYCOSYLTRANSFERASE 75B1"/>
    <property type="match status" value="1"/>
</dbReference>
<dbReference type="EMBL" id="CACTIH010005608">
    <property type="protein sequence ID" value="CAA2998878.1"/>
    <property type="molecule type" value="Genomic_DNA"/>
</dbReference>
<dbReference type="InterPro" id="IPR002213">
    <property type="entry name" value="UDP_glucos_trans"/>
</dbReference>
<sequence>MQCLFPPPIYTSQRIPSYLHLSRSQNFPLPCRITFLSLSHTPIFFSTQKMVGPHVILVTFPAQGHINPSLTFAKTLLRNGIEVTFATSLYAQRRMAKAAADIPNGITFAAFSDGYDDGFKPSDDPEHYMTEIRNRGSETLRDTILASAEQGRPVTSLVYTLLLPWAAEVAHEVHIPSALLWIQPATVLDIYYYYFNGYGEEINNSSDDPSWAIQLPRLPLLAKRDLPSFMVPSSGGGRYKFALPTFKEQLEILDAETKPKVLVNTFDALEPDALKAIEDYELIGIGPLIPSAFLNGKDPLDKAVGGDLFHKSDDYLQWLNSKSESSVVYVSFGSLLKLPKVQMEEIAKGLLECGRPFLWVIRVNENQEEEKDDDKLSCLDELEKIGKIVPWCSQLEVLTHPSLGCFVTHCGWNSTLESLACGVPVVAFPQWTDQASNAKLIQDVWRTGLRVNPREDGTVESDEIKRCIETVMDNGEKSRELRENAQKWKNSAREAMQEDGSSTKNLKAFIEEL</sequence>
<dbReference type="PROSITE" id="PS00221">
    <property type="entry name" value="MIP"/>
    <property type="match status" value="1"/>
</dbReference>
<evidence type="ECO:0000256" key="1">
    <source>
        <dbReference type="ARBA" id="ARBA00009995"/>
    </source>
</evidence>
<evidence type="ECO:0000256" key="3">
    <source>
        <dbReference type="ARBA" id="ARBA00022679"/>
    </source>
</evidence>
<dbReference type="Gramene" id="OE9A048767T1">
    <property type="protein sequence ID" value="OE9A048767C1"/>
    <property type="gene ID" value="OE9A048767"/>
</dbReference>
<comment type="caution">
    <text evidence="6">The sequence shown here is derived from an EMBL/GenBank/DDBJ whole genome shotgun (WGS) entry which is preliminary data.</text>
</comment>
<dbReference type="SUPFAM" id="SSF53756">
    <property type="entry name" value="UDP-Glycosyltransferase/glycogen phosphorylase"/>
    <property type="match status" value="1"/>
</dbReference>
<reference evidence="6 7" key="1">
    <citation type="submission" date="2019-12" db="EMBL/GenBank/DDBJ databases">
        <authorList>
            <person name="Alioto T."/>
            <person name="Alioto T."/>
            <person name="Gomez Garrido J."/>
        </authorList>
    </citation>
    <scope>NUCLEOTIDE SEQUENCE [LARGE SCALE GENOMIC DNA]</scope>
</reference>
<dbReference type="GO" id="GO:0080043">
    <property type="term" value="F:quercetin 3-O-glucosyltransferase activity"/>
    <property type="evidence" value="ECO:0007669"/>
    <property type="project" value="TreeGrafter"/>
</dbReference>
<dbReference type="InterPro" id="IPR035595">
    <property type="entry name" value="UDP_glycos_trans_CS"/>
</dbReference>
<dbReference type="PROSITE" id="PS00375">
    <property type="entry name" value="UDPGT"/>
    <property type="match status" value="1"/>
</dbReference>
<organism evidence="6 7">
    <name type="scientific">Olea europaea subsp. europaea</name>
    <dbReference type="NCBI Taxonomy" id="158383"/>
    <lineage>
        <taxon>Eukaryota</taxon>
        <taxon>Viridiplantae</taxon>
        <taxon>Streptophyta</taxon>
        <taxon>Embryophyta</taxon>
        <taxon>Tracheophyta</taxon>
        <taxon>Spermatophyta</taxon>
        <taxon>Magnoliopsida</taxon>
        <taxon>eudicotyledons</taxon>
        <taxon>Gunneridae</taxon>
        <taxon>Pentapetalae</taxon>
        <taxon>asterids</taxon>
        <taxon>lamiids</taxon>
        <taxon>Lamiales</taxon>
        <taxon>Oleaceae</taxon>
        <taxon>Oleeae</taxon>
        <taxon>Olea</taxon>
    </lineage>
</organism>
<dbReference type="InterPro" id="IPR022357">
    <property type="entry name" value="MIP_CS"/>
</dbReference>
<dbReference type="OrthoDB" id="5835829at2759"/>
<dbReference type="CDD" id="cd03784">
    <property type="entry name" value="GT1_Gtf-like"/>
    <property type="match status" value="1"/>
</dbReference>
<keyword evidence="2 4" id="KW-0328">Glycosyltransferase</keyword>
<evidence type="ECO:0000256" key="5">
    <source>
        <dbReference type="RuleBase" id="RU362057"/>
    </source>
</evidence>
<accession>A0A8S0T228</accession>
<dbReference type="Pfam" id="PF00201">
    <property type="entry name" value="UDPGT"/>
    <property type="match status" value="1"/>
</dbReference>
<keyword evidence="7" id="KW-1185">Reference proteome</keyword>
<dbReference type="PANTHER" id="PTHR11926">
    <property type="entry name" value="GLUCOSYL/GLUCURONOSYL TRANSFERASES"/>
    <property type="match status" value="1"/>
</dbReference>
<dbReference type="FunFam" id="3.40.50.2000:FF:000237">
    <property type="entry name" value="Glycosyltransferase"/>
    <property type="match status" value="1"/>
</dbReference>